<dbReference type="GO" id="GO:0009103">
    <property type="term" value="P:lipopolysaccharide biosynthetic process"/>
    <property type="evidence" value="ECO:0007669"/>
    <property type="project" value="TreeGrafter"/>
</dbReference>
<dbReference type="GO" id="GO:0016747">
    <property type="term" value="F:acyltransferase activity, transferring groups other than amino-acyl groups"/>
    <property type="evidence" value="ECO:0007669"/>
    <property type="project" value="InterPro"/>
</dbReference>
<dbReference type="EMBL" id="CAEZXR010000194">
    <property type="protein sequence ID" value="CAB4714559.1"/>
    <property type="molecule type" value="Genomic_DNA"/>
</dbReference>
<protein>
    <submittedName>
        <fullName evidence="3">Unannotated protein</fullName>
    </submittedName>
</protein>
<reference evidence="3" key="1">
    <citation type="submission" date="2020-05" db="EMBL/GenBank/DDBJ databases">
        <authorList>
            <person name="Chiriac C."/>
            <person name="Salcher M."/>
            <person name="Ghai R."/>
            <person name="Kavagutti S V."/>
        </authorList>
    </citation>
    <scope>NUCLEOTIDE SEQUENCE</scope>
</reference>
<feature type="domain" description="Acyltransferase 3" evidence="2">
    <location>
        <begin position="34"/>
        <end position="353"/>
    </location>
</feature>
<feature type="transmembrane region" description="Helical" evidence="1">
    <location>
        <begin position="64"/>
        <end position="83"/>
    </location>
</feature>
<gene>
    <name evidence="3" type="ORF">UFOPK2579_01627</name>
</gene>
<keyword evidence="1" id="KW-1133">Transmembrane helix</keyword>
<organism evidence="3">
    <name type="scientific">freshwater metagenome</name>
    <dbReference type="NCBI Taxonomy" id="449393"/>
    <lineage>
        <taxon>unclassified sequences</taxon>
        <taxon>metagenomes</taxon>
        <taxon>ecological metagenomes</taxon>
    </lineage>
</organism>
<feature type="transmembrane region" description="Helical" evidence="1">
    <location>
        <begin position="161"/>
        <end position="183"/>
    </location>
</feature>
<feature type="transmembrane region" description="Helical" evidence="1">
    <location>
        <begin position="190"/>
        <end position="210"/>
    </location>
</feature>
<dbReference type="InterPro" id="IPR050879">
    <property type="entry name" value="Acyltransferase_3"/>
</dbReference>
<feature type="transmembrane region" description="Helical" evidence="1">
    <location>
        <begin position="245"/>
        <end position="264"/>
    </location>
</feature>
<dbReference type="PANTHER" id="PTHR23028">
    <property type="entry name" value="ACETYLTRANSFERASE"/>
    <property type="match status" value="1"/>
</dbReference>
<feature type="transmembrane region" description="Helical" evidence="1">
    <location>
        <begin position="104"/>
        <end position="125"/>
    </location>
</feature>
<feature type="transmembrane region" description="Helical" evidence="1">
    <location>
        <begin position="270"/>
        <end position="288"/>
    </location>
</feature>
<dbReference type="PANTHER" id="PTHR23028:SF53">
    <property type="entry name" value="ACYL_TRANSF_3 DOMAIN-CONTAINING PROTEIN"/>
    <property type="match status" value="1"/>
</dbReference>
<keyword evidence="1" id="KW-0812">Transmembrane</keyword>
<feature type="transmembrane region" description="Helical" evidence="1">
    <location>
        <begin position="38"/>
        <end position="58"/>
    </location>
</feature>
<sequence>MDAGREVQPAVAPGPVTETRVEASRRRLDRRYFPELDGIRAVSILLVFTVHVGTPFWAQVNGGTGVSIFFVLSGFLITTLALREEASRGRLDLRAFYVRRIFRIYPLYFTVLAMYAVLLLGLGLFEDRREVFIRSLPYYLGFMPEVVRIGNFQPQPPFAGAWSLGIEEKFYLVWPLLGFALLAARFRPRIAVLCVLVVGTVIGTLFSIFFYILAPYALIAMGCVAAVLAHRPEWTARVAVFARPWVLAALLAALAVIQVSLPAITEGMTAFVLYGVPVTLALIGIVAGDGPVNRFLTLRPLVFLGRISYAFYLSHNFGINGVQLVLPKTEFFQGFVAVPIGLAVAIAMAWVLHLVIERPMLRWGHRITARMRARESDASPAAAS</sequence>
<name>A0A6J6QUI6_9ZZZZ</name>
<dbReference type="InterPro" id="IPR002656">
    <property type="entry name" value="Acyl_transf_3_dom"/>
</dbReference>
<evidence type="ECO:0000313" key="3">
    <source>
        <dbReference type="EMBL" id="CAB4714559.1"/>
    </source>
</evidence>
<evidence type="ECO:0000256" key="1">
    <source>
        <dbReference type="SAM" id="Phobius"/>
    </source>
</evidence>
<proteinExistence type="predicted"/>
<dbReference type="AlphaFoldDB" id="A0A6J6QUI6"/>
<evidence type="ECO:0000259" key="2">
    <source>
        <dbReference type="Pfam" id="PF01757"/>
    </source>
</evidence>
<accession>A0A6J6QUI6</accession>
<keyword evidence="1" id="KW-0472">Membrane</keyword>
<dbReference type="GO" id="GO:0016020">
    <property type="term" value="C:membrane"/>
    <property type="evidence" value="ECO:0007669"/>
    <property type="project" value="TreeGrafter"/>
</dbReference>
<feature type="transmembrane region" description="Helical" evidence="1">
    <location>
        <begin position="331"/>
        <end position="356"/>
    </location>
</feature>
<dbReference type="Pfam" id="PF01757">
    <property type="entry name" value="Acyl_transf_3"/>
    <property type="match status" value="1"/>
</dbReference>